<evidence type="ECO:0000256" key="11">
    <source>
        <dbReference type="ARBA" id="ARBA00023128"/>
    </source>
</evidence>
<dbReference type="Pfam" id="PF04678">
    <property type="entry name" value="MCU"/>
    <property type="match status" value="1"/>
</dbReference>
<dbReference type="AlphaFoldDB" id="A0A6J1NQD9"/>
<name>A0A6J1NQD9_BICAN</name>
<keyword evidence="3 15" id="KW-0813">Transport</keyword>
<keyword evidence="4 15" id="KW-0109">Calcium transport</keyword>
<evidence type="ECO:0000256" key="9">
    <source>
        <dbReference type="ARBA" id="ARBA00022989"/>
    </source>
</evidence>
<dbReference type="GO" id="GO:0015292">
    <property type="term" value="F:uniporter activity"/>
    <property type="evidence" value="ECO:0007669"/>
    <property type="project" value="UniProtKB-UniRule"/>
</dbReference>
<organism evidence="18 19">
    <name type="scientific">Bicyclus anynana</name>
    <name type="common">Squinting bush brown butterfly</name>
    <dbReference type="NCBI Taxonomy" id="110368"/>
    <lineage>
        <taxon>Eukaryota</taxon>
        <taxon>Metazoa</taxon>
        <taxon>Ecdysozoa</taxon>
        <taxon>Arthropoda</taxon>
        <taxon>Hexapoda</taxon>
        <taxon>Insecta</taxon>
        <taxon>Pterygota</taxon>
        <taxon>Neoptera</taxon>
        <taxon>Endopterygota</taxon>
        <taxon>Lepidoptera</taxon>
        <taxon>Glossata</taxon>
        <taxon>Ditrysia</taxon>
        <taxon>Papilionoidea</taxon>
        <taxon>Nymphalidae</taxon>
        <taxon>Satyrinae</taxon>
        <taxon>Satyrini</taxon>
        <taxon>Mycalesina</taxon>
        <taxon>Bicyclus</taxon>
    </lineage>
</organism>
<dbReference type="GO" id="GO:0005262">
    <property type="term" value="F:calcium channel activity"/>
    <property type="evidence" value="ECO:0007669"/>
    <property type="project" value="UniProtKB-UniRule"/>
</dbReference>
<feature type="transmembrane region" description="Helical" evidence="15">
    <location>
        <begin position="264"/>
        <end position="282"/>
    </location>
</feature>
<keyword evidence="9 15" id="KW-1133">Transmembrane helix</keyword>
<proteinExistence type="inferred from homology"/>
<evidence type="ECO:0000313" key="19">
    <source>
        <dbReference type="RefSeq" id="XP_023947098.1"/>
    </source>
</evidence>
<feature type="domain" description="Calcium uniporter protein C-terminal" evidence="17">
    <location>
        <begin position="115"/>
        <end position="318"/>
    </location>
</feature>
<keyword evidence="18" id="KW-1185">Reference proteome</keyword>
<evidence type="ECO:0000256" key="7">
    <source>
        <dbReference type="ARBA" id="ARBA00022792"/>
    </source>
</evidence>
<feature type="transmembrane region" description="Helical" evidence="15">
    <location>
        <begin position="232"/>
        <end position="252"/>
    </location>
</feature>
<dbReference type="GO" id="GO:1990246">
    <property type="term" value="C:uniplex complex"/>
    <property type="evidence" value="ECO:0007669"/>
    <property type="project" value="TreeGrafter"/>
</dbReference>
<comment type="subcellular location">
    <subcellularLocation>
        <location evidence="1 15">Mitochondrion inner membrane</location>
        <topology evidence="1 15">Multi-pass membrane protein</topology>
    </subcellularLocation>
</comment>
<evidence type="ECO:0000256" key="4">
    <source>
        <dbReference type="ARBA" id="ARBA00022568"/>
    </source>
</evidence>
<keyword evidence="10 15" id="KW-0406">Ion transport</keyword>
<feature type="coiled-coil region" evidence="16">
    <location>
        <begin position="191"/>
        <end position="225"/>
    </location>
</feature>
<protein>
    <recommendedName>
        <fullName evidence="15">Calcium uniporter protein</fullName>
    </recommendedName>
</protein>
<comment type="domain">
    <text evidence="15">The selectivity filter, in which calcium ions are arranged in single file, is composed of two acidic rings separated by one helical turn along the central axis of the channel pore.</text>
</comment>
<comment type="similarity">
    <text evidence="2 15">Belongs to the MCU (TC 1.A.77) family.</text>
</comment>
<dbReference type="KEGG" id="bany:112052312"/>
<keyword evidence="13 15" id="KW-0407">Ion channel</keyword>
<evidence type="ECO:0000256" key="10">
    <source>
        <dbReference type="ARBA" id="ARBA00023065"/>
    </source>
</evidence>
<evidence type="ECO:0000256" key="6">
    <source>
        <dbReference type="ARBA" id="ARBA00022692"/>
    </source>
</evidence>
<dbReference type="InterPro" id="IPR006769">
    <property type="entry name" value="MCU_C"/>
</dbReference>
<dbReference type="CTD" id="90550"/>
<reference evidence="19" key="1">
    <citation type="submission" date="2025-08" db="UniProtKB">
        <authorList>
            <consortium name="RefSeq"/>
        </authorList>
    </citation>
    <scope>IDENTIFICATION</scope>
</reference>
<keyword evidence="16" id="KW-0175">Coiled coil</keyword>
<evidence type="ECO:0000256" key="5">
    <source>
        <dbReference type="ARBA" id="ARBA00022673"/>
    </source>
</evidence>
<sequence length="372" mass="43022">MASTVCVSRCRLLAKLEINRGLCLSPIFRDLSNNRESWCRRWRPMRRSLFTSVCVHGSKATPTKIDHESDEVSVTYRRGLPVITVPLPSRREKCRFTLRPVSQTVGDLLEQVKAEDRGVERAVALAAEDRVRIAASDTVEALLENDFRLLINDTEYYVKSPAQERLSMEEITRLSDVRNLVNQLYEALNVREHQVRKERELRAQLEKLSAELQPLEEKRLSLEVETTRKTSALTWVGLGLMGVQFGVLARLTWWEYSWDIMEPVTYFVTYGTAMAAYAYFVLTKQEYILPDVKDRQHLITLHKKAKKIGLDLTQYNHLKDEVDKVQKDLARLRDPLHIHLPPLTGKSEDSKRSPLTKIKDMLEETTKKMKIT</sequence>
<evidence type="ECO:0000256" key="13">
    <source>
        <dbReference type="ARBA" id="ARBA00023303"/>
    </source>
</evidence>
<dbReference type="RefSeq" id="XP_023947098.1">
    <property type="nucleotide sequence ID" value="XM_024091330.2"/>
</dbReference>
<dbReference type="PANTHER" id="PTHR13462">
    <property type="entry name" value="CALCIUM UNIPORTER PROTEIN, MITOCHONDRIAL"/>
    <property type="match status" value="1"/>
</dbReference>
<evidence type="ECO:0000256" key="3">
    <source>
        <dbReference type="ARBA" id="ARBA00022448"/>
    </source>
</evidence>
<comment type="function">
    <text evidence="15">Mitochondrial inner membrane calcium uniporter that mediates calcium uptake into mitochondria. Mitochondrial calcium homeostasis plays key roles in cellular physiology and regulates cell bioenergetics, cytoplasmic calcium signals and activation of cell death pathways.</text>
</comment>
<keyword evidence="5 15" id="KW-0107">Calcium channel</keyword>
<dbReference type="Proteomes" id="UP001652582">
    <property type="component" value="Chromosome 7"/>
</dbReference>
<evidence type="ECO:0000259" key="17">
    <source>
        <dbReference type="Pfam" id="PF04678"/>
    </source>
</evidence>
<dbReference type="PANTHER" id="PTHR13462:SF10">
    <property type="entry name" value="CALCIUM UNIPORTER PROTEIN, MITOCHONDRIAL"/>
    <property type="match status" value="1"/>
</dbReference>
<keyword evidence="6 15" id="KW-0812">Transmembrane</keyword>
<evidence type="ECO:0000256" key="15">
    <source>
        <dbReference type="RuleBase" id="RU367035"/>
    </source>
</evidence>
<evidence type="ECO:0000256" key="1">
    <source>
        <dbReference type="ARBA" id="ARBA00004448"/>
    </source>
</evidence>
<dbReference type="GO" id="GO:0051560">
    <property type="term" value="P:mitochondrial calcium ion homeostasis"/>
    <property type="evidence" value="ECO:0007669"/>
    <property type="project" value="UniProtKB-UniRule"/>
</dbReference>
<dbReference type="GO" id="GO:0036444">
    <property type="term" value="P:calcium import into the mitochondrion"/>
    <property type="evidence" value="ECO:0007669"/>
    <property type="project" value="UniProtKB-ARBA"/>
</dbReference>
<evidence type="ECO:0000256" key="12">
    <source>
        <dbReference type="ARBA" id="ARBA00023136"/>
    </source>
</evidence>
<evidence type="ECO:0000256" key="16">
    <source>
        <dbReference type="SAM" id="Coils"/>
    </source>
</evidence>
<dbReference type="OrthoDB" id="278338at2759"/>
<keyword evidence="11 15" id="KW-0496">Mitochondrion</keyword>
<keyword evidence="12 15" id="KW-0472">Membrane</keyword>
<accession>A0A6J1NQD9</accession>
<keyword evidence="7 15" id="KW-0999">Mitochondrion inner membrane</keyword>
<keyword evidence="8 15" id="KW-0106">Calcium</keyword>
<dbReference type="InterPro" id="IPR039055">
    <property type="entry name" value="MCU_fam"/>
</dbReference>
<evidence type="ECO:0000256" key="14">
    <source>
        <dbReference type="ARBA" id="ARBA00036634"/>
    </source>
</evidence>
<gene>
    <name evidence="19" type="primary">LOC112052312</name>
</gene>
<comment type="catalytic activity">
    <reaction evidence="14">
        <text>Ca(2+)(in) = Ca(2+)(out)</text>
        <dbReference type="Rhea" id="RHEA:29671"/>
        <dbReference type="ChEBI" id="CHEBI:29108"/>
    </reaction>
</comment>
<dbReference type="GeneID" id="112052312"/>
<evidence type="ECO:0000256" key="8">
    <source>
        <dbReference type="ARBA" id="ARBA00022837"/>
    </source>
</evidence>
<evidence type="ECO:0000256" key="2">
    <source>
        <dbReference type="ARBA" id="ARBA00005653"/>
    </source>
</evidence>
<evidence type="ECO:0000313" key="18">
    <source>
        <dbReference type="Proteomes" id="UP001652582"/>
    </source>
</evidence>